<name>A0A3M7LAP6_9FLAO</name>
<dbReference type="EMBL" id="QWIV01000013">
    <property type="protein sequence ID" value="RMZ59838.1"/>
    <property type="molecule type" value="Genomic_DNA"/>
</dbReference>
<sequence>MHKFSELVYRSTSVSLERMKEWEFEVMRELQKNGSSIAVKNLQMIKLHKAIIAIGMFSLFESILQNAFGEESYAFEEAKKRLGKLDKVELNKSFKYFNKAINVLKHGKGRSYDFLVENSNSLPFRIQLPNEAFFNEGDVSEVVTLIDVDDRFVLDCAKLIEDISNELKI</sequence>
<evidence type="ECO:0000313" key="2">
    <source>
        <dbReference type="Proteomes" id="UP000267524"/>
    </source>
</evidence>
<reference evidence="1 2" key="1">
    <citation type="submission" date="2018-08" db="EMBL/GenBank/DDBJ databases">
        <title>Chryseobacterium nematophagum: a novel matrix digesting pathogen of nematodes.</title>
        <authorList>
            <person name="Page A."/>
            <person name="Roberts M."/>
            <person name="Felix M.-A."/>
            <person name="Weir W."/>
        </authorList>
    </citation>
    <scope>NUCLEOTIDE SEQUENCE [LARGE SCALE GENOMIC DNA]</scope>
    <source>
        <strain evidence="1 2">JUb275</strain>
    </source>
</reference>
<comment type="caution">
    <text evidence="1">The sequence shown here is derived from an EMBL/GenBank/DDBJ whole genome shotgun (WGS) entry which is preliminary data.</text>
</comment>
<protein>
    <recommendedName>
        <fullName evidence="3">RiboL-PSP-HEPN domain-containing protein</fullName>
    </recommendedName>
</protein>
<proteinExistence type="predicted"/>
<gene>
    <name evidence="1" type="ORF">D1632_09515</name>
</gene>
<dbReference type="RefSeq" id="WP_122546963.1">
    <property type="nucleotide sequence ID" value="NZ_QWIV01000013.1"/>
</dbReference>
<dbReference type="Proteomes" id="UP000267524">
    <property type="component" value="Unassembled WGS sequence"/>
</dbReference>
<evidence type="ECO:0008006" key="3">
    <source>
        <dbReference type="Google" id="ProtNLM"/>
    </source>
</evidence>
<accession>A0A3M7LAP6</accession>
<evidence type="ECO:0000313" key="1">
    <source>
        <dbReference type="EMBL" id="RMZ59838.1"/>
    </source>
</evidence>
<keyword evidence="2" id="KW-1185">Reference proteome</keyword>
<dbReference type="AlphaFoldDB" id="A0A3M7LAP6"/>
<organism evidence="1 2">
    <name type="scientific">Chryseobacterium nematophagum</name>
    <dbReference type="NCBI Taxonomy" id="2305228"/>
    <lineage>
        <taxon>Bacteria</taxon>
        <taxon>Pseudomonadati</taxon>
        <taxon>Bacteroidota</taxon>
        <taxon>Flavobacteriia</taxon>
        <taxon>Flavobacteriales</taxon>
        <taxon>Weeksellaceae</taxon>
        <taxon>Chryseobacterium group</taxon>
        <taxon>Chryseobacterium</taxon>
    </lineage>
</organism>